<dbReference type="NCBIfam" id="TIGR01490">
    <property type="entry name" value="HAD-SF-IB-hyp1"/>
    <property type="match status" value="1"/>
</dbReference>
<dbReference type="PANTHER" id="PTHR43344">
    <property type="entry name" value="PHOSPHOSERINE PHOSPHATASE"/>
    <property type="match status" value="1"/>
</dbReference>
<dbReference type="InterPro" id="IPR036412">
    <property type="entry name" value="HAD-like_sf"/>
</dbReference>
<keyword evidence="6" id="KW-1185">Reference proteome</keyword>
<evidence type="ECO:0000313" key="5">
    <source>
        <dbReference type="EMBL" id="APT83944.1"/>
    </source>
</evidence>
<evidence type="ECO:0000256" key="3">
    <source>
        <dbReference type="ARBA" id="ARBA00022801"/>
    </source>
</evidence>
<sequence>MTPEEFIAHWSASHGNLRRFLEDHVIPPIDDSTQKTAGEAAARAAVSRAFDMDLEDFTAGISSVSGAYEAAGQPHLTPPDPTIPQEPGAAAFFDVDNTLVQGASIVTFATGLWRRKYFRLSDFAPVAWKQIKFRVTGNENAEDVARGREQALEFIKGRRVDEMVALCEEIVDSTMVERIWPGTAELANQHIAAGQQVWLVTATPVELAQILARKLGFTGALGTVNEVKDGRFTGRLVGDILHGPGKKHAVAALAAVEGLDLERCTAYSDSINDMPMLTMVGTAVAINPDHKLRKEAIERGWEVRDFRNVRRAVRKFGLPALVAAAFSMGGWRVLRR</sequence>
<keyword evidence="3" id="KW-0378">Hydrolase</keyword>
<proteinExistence type="inferred from homology"/>
<dbReference type="Gene3D" id="3.40.50.1000">
    <property type="entry name" value="HAD superfamily/HAD-like"/>
    <property type="match status" value="1"/>
</dbReference>
<dbReference type="Proteomes" id="UP000185478">
    <property type="component" value="Chromosome"/>
</dbReference>
<evidence type="ECO:0000256" key="4">
    <source>
        <dbReference type="ARBA" id="ARBA00022842"/>
    </source>
</evidence>
<accession>A0A1L7CDQ4</accession>
<dbReference type="InterPro" id="IPR006385">
    <property type="entry name" value="HAD_hydro_SerB1"/>
</dbReference>
<protein>
    <submittedName>
        <fullName evidence="5">Phosphoserine phosphatase</fullName>
    </submittedName>
</protein>
<keyword evidence="2" id="KW-0479">Metal-binding</keyword>
<dbReference type="STRING" id="1431546.CAQU_01385"/>
<comment type="similarity">
    <text evidence="1">Belongs to the HAD-like hydrolase superfamily. SerB family.</text>
</comment>
<gene>
    <name evidence="5" type="ORF">CAQU_01385</name>
</gene>
<dbReference type="InterPro" id="IPR050582">
    <property type="entry name" value="HAD-like_SerB"/>
</dbReference>
<dbReference type="GO" id="GO:0046872">
    <property type="term" value="F:metal ion binding"/>
    <property type="evidence" value="ECO:0007669"/>
    <property type="project" value="UniProtKB-KW"/>
</dbReference>
<keyword evidence="4" id="KW-0460">Magnesium</keyword>
<dbReference type="EMBL" id="CP009245">
    <property type="protein sequence ID" value="APT83944.1"/>
    <property type="molecule type" value="Genomic_DNA"/>
</dbReference>
<dbReference type="FunFam" id="3.40.50.1000:FF:000025">
    <property type="entry name" value="HAD hydrolase, family IB"/>
    <property type="match status" value="1"/>
</dbReference>
<name>A0A1L7CDQ4_9CORY</name>
<evidence type="ECO:0000256" key="1">
    <source>
        <dbReference type="ARBA" id="ARBA00009184"/>
    </source>
</evidence>
<dbReference type="KEGG" id="caqu:CAQU_01385"/>
<dbReference type="Gene3D" id="1.20.1440.100">
    <property type="entry name" value="SG protein - dephosphorylation function"/>
    <property type="match status" value="1"/>
</dbReference>
<dbReference type="GO" id="GO:0016787">
    <property type="term" value="F:hydrolase activity"/>
    <property type="evidence" value="ECO:0007669"/>
    <property type="project" value="UniProtKB-KW"/>
</dbReference>
<dbReference type="Pfam" id="PF12710">
    <property type="entry name" value="HAD"/>
    <property type="match status" value="1"/>
</dbReference>
<dbReference type="NCBIfam" id="TIGR01488">
    <property type="entry name" value="HAD-SF-IB"/>
    <property type="match status" value="1"/>
</dbReference>
<dbReference type="SUPFAM" id="SSF56784">
    <property type="entry name" value="HAD-like"/>
    <property type="match status" value="1"/>
</dbReference>
<reference evidence="5 6" key="1">
    <citation type="submission" date="2014-08" db="EMBL/GenBank/DDBJ databases">
        <title>Complete genome sequence of Corynebacterium aquilae S-613T(T) (=DSM 44791(T)), isolated from the choana of a healthy golden eagle.</title>
        <authorList>
            <person name="Ruckert C."/>
            <person name="Albersmeier A."/>
            <person name="Winkler A."/>
            <person name="Kalinowski J."/>
        </authorList>
    </citation>
    <scope>NUCLEOTIDE SEQUENCE [LARGE SCALE GENOMIC DNA]</scope>
    <source>
        <strain evidence="5 6">S-613</strain>
    </source>
</reference>
<dbReference type="PANTHER" id="PTHR43344:SF15">
    <property type="entry name" value="PHOSPHOSERINE PHOSPHATASE SERB1"/>
    <property type="match status" value="1"/>
</dbReference>
<dbReference type="InterPro" id="IPR023214">
    <property type="entry name" value="HAD_sf"/>
</dbReference>
<evidence type="ECO:0000256" key="2">
    <source>
        <dbReference type="ARBA" id="ARBA00022723"/>
    </source>
</evidence>
<organism evidence="5 6">
    <name type="scientific">Corynebacterium aquilae DSM 44791</name>
    <dbReference type="NCBI Taxonomy" id="1431546"/>
    <lineage>
        <taxon>Bacteria</taxon>
        <taxon>Bacillati</taxon>
        <taxon>Actinomycetota</taxon>
        <taxon>Actinomycetes</taxon>
        <taxon>Mycobacteriales</taxon>
        <taxon>Corynebacteriaceae</taxon>
        <taxon>Corynebacterium</taxon>
    </lineage>
</organism>
<evidence type="ECO:0000313" key="6">
    <source>
        <dbReference type="Proteomes" id="UP000185478"/>
    </source>
</evidence>
<dbReference type="AlphaFoldDB" id="A0A1L7CDQ4"/>
<dbReference type="CDD" id="cd02612">
    <property type="entry name" value="HAD_PGPPase"/>
    <property type="match status" value="1"/>
</dbReference>